<evidence type="ECO:0000313" key="2">
    <source>
        <dbReference type="Proteomes" id="UP000318733"/>
    </source>
</evidence>
<dbReference type="Proteomes" id="UP000318733">
    <property type="component" value="Unassembled WGS sequence"/>
</dbReference>
<dbReference type="RefSeq" id="WP_144250588.1">
    <property type="nucleotide sequence ID" value="NZ_VLPK01000006.1"/>
</dbReference>
<keyword evidence="2" id="KW-1185">Reference proteome</keyword>
<proteinExistence type="predicted"/>
<name>A0A556M9N7_9SPHI</name>
<dbReference type="AlphaFoldDB" id="A0A556M9N7"/>
<reference evidence="1 2" key="1">
    <citation type="submission" date="2019-07" db="EMBL/GenBank/DDBJ databases">
        <authorList>
            <person name="Huq M.A."/>
        </authorList>
    </citation>
    <scope>NUCLEOTIDE SEQUENCE [LARGE SCALE GENOMIC DNA]</scope>
    <source>
        <strain evidence="1 2">MAH-19</strain>
    </source>
</reference>
<gene>
    <name evidence="1" type="ORF">FO440_22600</name>
</gene>
<dbReference type="EMBL" id="VLPK01000006">
    <property type="protein sequence ID" value="TSJ36620.1"/>
    <property type="molecule type" value="Genomic_DNA"/>
</dbReference>
<evidence type="ECO:0008006" key="3">
    <source>
        <dbReference type="Google" id="ProtNLM"/>
    </source>
</evidence>
<sequence length="67" mass="7983">MSFDRDNYYSLTEIQVRFDLSPSNVGKLLDEHKPPVIENKMVYGTYYDLTAKYYLKEDIEKILRNSN</sequence>
<protein>
    <recommendedName>
        <fullName evidence="3">DNA-binding protein</fullName>
    </recommendedName>
</protein>
<accession>A0A556M9N7</accession>
<evidence type="ECO:0000313" key="1">
    <source>
        <dbReference type="EMBL" id="TSJ36620.1"/>
    </source>
</evidence>
<comment type="caution">
    <text evidence="1">The sequence shown here is derived from an EMBL/GenBank/DDBJ whole genome shotgun (WGS) entry which is preliminary data.</text>
</comment>
<organism evidence="1 2">
    <name type="scientific">Mucilaginibacter corticis</name>
    <dbReference type="NCBI Taxonomy" id="2597670"/>
    <lineage>
        <taxon>Bacteria</taxon>
        <taxon>Pseudomonadati</taxon>
        <taxon>Bacteroidota</taxon>
        <taxon>Sphingobacteriia</taxon>
        <taxon>Sphingobacteriales</taxon>
        <taxon>Sphingobacteriaceae</taxon>
        <taxon>Mucilaginibacter</taxon>
    </lineage>
</organism>